<name>V8NZ26_OPHHA</name>
<organism evidence="1 2">
    <name type="scientific">Ophiophagus hannah</name>
    <name type="common">King cobra</name>
    <name type="synonym">Naja hannah</name>
    <dbReference type="NCBI Taxonomy" id="8665"/>
    <lineage>
        <taxon>Eukaryota</taxon>
        <taxon>Metazoa</taxon>
        <taxon>Chordata</taxon>
        <taxon>Craniata</taxon>
        <taxon>Vertebrata</taxon>
        <taxon>Euteleostomi</taxon>
        <taxon>Lepidosauria</taxon>
        <taxon>Squamata</taxon>
        <taxon>Bifurcata</taxon>
        <taxon>Unidentata</taxon>
        <taxon>Episquamata</taxon>
        <taxon>Toxicofera</taxon>
        <taxon>Serpentes</taxon>
        <taxon>Colubroidea</taxon>
        <taxon>Elapidae</taxon>
        <taxon>Elapinae</taxon>
        <taxon>Ophiophagus</taxon>
    </lineage>
</organism>
<dbReference type="Proteomes" id="UP000018936">
    <property type="component" value="Unassembled WGS sequence"/>
</dbReference>
<proteinExistence type="predicted"/>
<protein>
    <submittedName>
        <fullName evidence="1">Uncharacterized protein</fullName>
    </submittedName>
</protein>
<feature type="non-terminal residue" evidence="1">
    <location>
        <position position="1"/>
    </location>
</feature>
<dbReference type="EMBL" id="AZIM01001361">
    <property type="protein sequence ID" value="ETE67206.1"/>
    <property type="molecule type" value="Genomic_DNA"/>
</dbReference>
<comment type="caution">
    <text evidence="1">The sequence shown here is derived from an EMBL/GenBank/DDBJ whole genome shotgun (WGS) entry which is preliminary data.</text>
</comment>
<evidence type="ECO:0000313" key="2">
    <source>
        <dbReference type="Proteomes" id="UP000018936"/>
    </source>
</evidence>
<accession>V8NZ26</accession>
<sequence length="245" mass="28159">PEIIERAAGDIPRIQNSFLTYAYLISLIKILYENTATQVIRDKGGHLTALIAVCLGMKNNCALIPLLFNIFAAFGSVTVDKSGLSQAGACFKKKEKYHRKVMEYKLRTYGVPVDSIVCLEYYAQAKKLMFQRLDNIEYQSEINLLPQSSRNMLRKILFNRSIHAVTCQHASFLLSQCTCPCDFRKLIEFNISFYIRILEVTLILLSILGRIDNLCFYFLFLDSNNETLTAKLRMSWVWWPASIEL</sequence>
<feature type="non-terminal residue" evidence="1">
    <location>
        <position position="245"/>
    </location>
</feature>
<evidence type="ECO:0000313" key="1">
    <source>
        <dbReference type="EMBL" id="ETE67206.1"/>
    </source>
</evidence>
<reference evidence="1 2" key="1">
    <citation type="journal article" date="2013" name="Proc. Natl. Acad. Sci. U.S.A.">
        <title>The king cobra genome reveals dynamic gene evolution and adaptation in the snake venom system.</title>
        <authorList>
            <person name="Vonk F.J."/>
            <person name="Casewell N.R."/>
            <person name="Henkel C.V."/>
            <person name="Heimberg A.M."/>
            <person name="Jansen H.J."/>
            <person name="McCleary R.J."/>
            <person name="Kerkkamp H.M."/>
            <person name="Vos R.A."/>
            <person name="Guerreiro I."/>
            <person name="Calvete J.J."/>
            <person name="Wuster W."/>
            <person name="Woods A.E."/>
            <person name="Logan J.M."/>
            <person name="Harrison R.A."/>
            <person name="Castoe T.A."/>
            <person name="de Koning A.P."/>
            <person name="Pollock D.D."/>
            <person name="Yandell M."/>
            <person name="Calderon D."/>
            <person name="Renjifo C."/>
            <person name="Currier R.B."/>
            <person name="Salgado D."/>
            <person name="Pla D."/>
            <person name="Sanz L."/>
            <person name="Hyder A.S."/>
            <person name="Ribeiro J.M."/>
            <person name="Arntzen J.W."/>
            <person name="van den Thillart G.E."/>
            <person name="Boetzer M."/>
            <person name="Pirovano W."/>
            <person name="Dirks R.P."/>
            <person name="Spaink H.P."/>
            <person name="Duboule D."/>
            <person name="McGlinn E."/>
            <person name="Kini R.M."/>
            <person name="Richardson M.K."/>
        </authorList>
    </citation>
    <scope>NUCLEOTIDE SEQUENCE</scope>
    <source>
        <tissue evidence="1">Blood</tissue>
    </source>
</reference>
<keyword evidence="2" id="KW-1185">Reference proteome</keyword>
<dbReference type="AlphaFoldDB" id="V8NZ26"/>
<gene>
    <name evidence="1" type="ORF">L345_07010</name>
</gene>